<dbReference type="eggNOG" id="COG1432">
    <property type="taxonomic scope" value="Bacteria"/>
</dbReference>
<accession>F3YXA9</accession>
<dbReference type="Pfam" id="PF01936">
    <property type="entry name" value="NYN"/>
    <property type="match status" value="1"/>
</dbReference>
<evidence type="ECO:0000313" key="3">
    <source>
        <dbReference type="Proteomes" id="UP000007844"/>
    </source>
</evidence>
<dbReference type="EMBL" id="CP003221">
    <property type="protein sequence ID" value="EGJ50607.1"/>
    <property type="molecule type" value="Genomic_DNA"/>
</dbReference>
<proteinExistence type="predicted"/>
<feature type="domain" description="NYN" evidence="1">
    <location>
        <begin position="10"/>
        <end position="168"/>
    </location>
</feature>
<reference evidence="2 3" key="1">
    <citation type="journal article" date="2011" name="J. Bacteriol.">
        <title>Genome sequence of the mercury-methylating and pleomorphic Desulfovibrio africanus Strain Walvis Bay.</title>
        <authorList>
            <person name="Brown S.D."/>
            <person name="Wall J.D."/>
            <person name="Kucken A.M."/>
            <person name="Gilmour C.C."/>
            <person name="Podar M."/>
            <person name="Brandt C.C."/>
            <person name="Teshima H."/>
            <person name="Detter J.C."/>
            <person name="Han C.S."/>
            <person name="Land M.L."/>
            <person name="Lucas S."/>
            <person name="Han J."/>
            <person name="Pennacchio L."/>
            <person name="Nolan M."/>
            <person name="Pitluck S."/>
            <person name="Woyke T."/>
            <person name="Goodwin L."/>
            <person name="Palumbo A.V."/>
            <person name="Elias D.A."/>
        </authorList>
    </citation>
    <scope>NUCLEOTIDE SEQUENCE [LARGE SCALE GENOMIC DNA]</scope>
    <source>
        <strain evidence="2 3">Walvis Bay</strain>
    </source>
</reference>
<evidence type="ECO:0000259" key="1">
    <source>
        <dbReference type="Pfam" id="PF01936"/>
    </source>
</evidence>
<name>F3YXA9_DESAF</name>
<dbReference type="Proteomes" id="UP000007844">
    <property type="component" value="Chromosome"/>
</dbReference>
<dbReference type="InterPro" id="IPR021139">
    <property type="entry name" value="NYN"/>
</dbReference>
<dbReference type="KEGG" id="daf:Desaf_2281"/>
<dbReference type="GO" id="GO:0004540">
    <property type="term" value="F:RNA nuclease activity"/>
    <property type="evidence" value="ECO:0007669"/>
    <property type="project" value="InterPro"/>
</dbReference>
<keyword evidence="3" id="KW-1185">Reference proteome</keyword>
<dbReference type="HOGENOM" id="CLU_1515613_0_0_7"/>
<dbReference type="InterPro" id="IPR047140">
    <property type="entry name" value="LabA"/>
</dbReference>
<dbReference type="PANTHER" id="PTHR35458">
    <property type="entry name" value="SLR0755 PROTEIN"/>
    <property type="match status" value="1"/>
</dbReference>
<dbReference type="STRING" id="690850.Desaf_2281"/>
<dbReference type="PANTHER" id="PTHR35458:SF8">
    <property type="entry name" value="SLR0650 PROTEIN"/>
    <property type="match status" value="1"/>
</dbReference>
<organism evidence="2 3">
    <name type="scientific">Desulfocurvibacter africanus subsp. africanus str. Walvis Bay</name>
    <dbReference type="NCBI Taxonomy" id="690850"/>
    <lineage>
        <taxon>Bacteria</taxon>
        <taxon>Pseudomonadati</taxon>
        <taxon>Thermodesulfobacteriota</taxon>
        <taxon>Desulfovibrionia</taxon>
        <taxon>Desulfovibrionales</taxon>
        <taxon>Desulfovibrionaceae</taxon>
        <taxon>Desulfocurvibacter</taxon>
    </lineage>
</organism>
<gene>
    <name evidence="2" type="ORF">Desaf_2281</name>
</gene>
<dbReference type="AlphaFoldDB" id="F3YXA9"/>
<dbReference type="RefSeq" id="WP_014260318.1">
    <property type="nucleotide sequence ID" value="NC_016629.1"/>
</dbReference>
<evidence type="ECO:0000313" key="2">
    <source>
        <dbReference type="EMBL" id="EGJ50607.1"/>
    </source>
</evidence>
<protein>
    <recommendedName>
        <fullName evidence="1">NYN domain-containing protein</fullName>
    </recommendedName>
</protein>
<dbReference type="Gene3D" id="3.40.50.1010">
    <property type="entry name" value="5'-nuclease"/>
    <property type="match status" value="1"/>
</dbReference>
<sequence>MNEKRVIWIVDGSYLLKAPKGKFDYLKLKDTLEDLNGCPFYESYFLDSTLDPSDAQNAFYTWLKTAPPKGPKMRVRLYKVKTLSFRCPNGEYVERHVQKGVDVGITTLLIRLATQGMYDRLVLSTGDGDFEDAISYIKEDLHKEFWLAGFTDTISADLQCYADRVVWLDDHWEKIRKVE</sequence>